<evidence type="ECO:0000313" key="4">
    <source>
        <dbReference type="Proteomes" id="UP000761534"/>
    </source>
</evidence>
<protein>
    <recommendedName>
        <fullName evidence="2">Wings apart-like protein C-terminal domain-containing protein</fullName>
    </recommendedName>
</protein>
<dbReference type="AlphaFoldDB" id="A0A642V6D1"/>
<evidence type="ECO:0000256" key="1">
    <source>
        <dbReference type="SAM" id="MobiDB-lite"/>
    </source>
</evidence>
<feature type="compositionally biased region" description="Basic residues" evidence="1">
    <location>
        <begin position="8"/>
        <end position="18"/>
    </location>
</feature>
<comment type="caution">
    <text evidence="3">The sequence shown here is derived from an EMBL/GenBank/DDBJ whole genome shotgun (WGS) entry which is preliminary data.</text>
</comment>
<reference evidence="3" key="1">
    <citation type="journal article" date="2019" name="G3 (Bethesda)">
        <title>Genome Assemblies of Two Rare Opportunistic Yeast Pathogens: Diutina rugosa (syn. Candida rugosa) and Trichomonascus ciferrii (syn. Candida ciferrii).</title>
        <authorList>
            <person name="Mixao V."/>
            <person name="Saus E."/>
            <person name="Hansen A.P."/>
            <person name="Lass-Florl C."/>
            <person name="Gabaldon T."/>
        </authorList>
    </citation>
    <scope>NUCLEOTIDE SEQUENCE</scope>
    <source>
        <strain evidence="3">CBS 4856</strain>
    </source>
</reference>
<dbReference type="Pfam" id="PF07814">
    <property type="entry name" value="WAPL"/>
    <property type="match status" value="1"/>
</dbReference>
<feature type="compositionally biased region" description="Polar residues" evidence="1">
    <location>
        <begin position="204"/>
        <end position="215"/>
    </location>
</feature>
<proteinExistence type="predicted"/>
<dbReference type="OrthoDB" id="78088at2759"/>
<name>A0A642V6D1_9ASCO</name>
<dbReference type="EMBL" id="SWFS01000181">
    <property type="protein sequence ID" value="KAA8915185.1"/>
    <property type="molecule type" value="Genomic_DNA"/>
</dbReference>
<evidence type="ECO:0000259" key="2">
    <source>
        <dbReference type="Pfam" id="PF07814"/>
    </source>
</evidence>
<feature type="compositionally biased region" description="Polar residues" evidence="1">
    <location>
        <begin position="126"/>
        <end position="154"/>
    </location>
</feature>
<dbReference type="InterPro" id="IPR022771">
    <property type="entry name" value="WAPL_C"/>
</dbReference>
<feature type="region of interest" description="Disordered" evidence="1">
    <location>
        <begin position="1"/>
        <end position="30"/>
    </location>
</feature>
<dbReference type="VEuPathDB" id="FungiDB:TRICI_002680"/>
<dbReference type="Gene3D" id="1.25.10.10">
    <property type="entry name" value="Leucine-rich Repeat Variant"/>
    <property type="match status" value="1"/>
</dbReference>
<organism evidence="3 4">
    <name type="scientific">Trichomonascus ciferrii</name>
    <dbReference type="NCBI Taxonomy" id="44093"/>
    <lineage>
        <taxon>Eukaryota</taxon>
        <taxon>Fungi</taxon>
        <taxon>Dikarya</taxon>
        <taxon>Ascomycota</taxon>
        <taxon>Saccharomycotina</taxon>
        <taxon>Dipodascomycetes</taxon>
        <taxon>Dipodascales</taxon>
        <taxon>Trichomonascaceae</taxon>
        <taxon>Trichomonascus</taxon>
        <taxon>Trichomonascus ciferrii complex</taxon>
    </lineage>
</organism>
<feature type="compositionally biased region" description="Basic and acidic residues" evidence="1">
    <location>
        <begin position="64"/>
        <end position="77"/>
    </location>
</feature>
<accession>A0A642V6D1</accession>
<evidence type="ECO:0000313" key="3">
    <source>
        <dbReference type="EMBL" id="KAA8915185.1"/>
    </source>
</evidence>
<dbReference type="InterPro" id="IPR011989">
    <property type="entry name" value="ARM-like"/>
</dbReference>
<keyword evidence="4" id="KW-1185">Reference proteome</keyword>
<feature type="compositionally biased region" description="Polar residues" evidence="1">
    <location>
        <begin position="90"/>
        <end position="104"/>
    </location>
</feature>
<dbReference type="Proteomes" id="UP000761534">
    <property type="component" value="Unassembled WGS sequence"/>
</dbReference>
<gene>
    <name evidence="3" type="ORF">TRICI_002680</name>
</gene>
<feature type="domain" description="Wings apart-like protein C-terminal" evidence="2">
    <location>
        <begin position="238"/>
        <end position="559"/>
    </location>
</feature>
<feature type="region of interest" description="Disordered" evidence="1">
    <location>
        <begin position="43"/>
        <end position="234"/>
    </location>
</feature>
<sequence length="656" mass="72247">MHNTTTPRVKRTYGKRRTNTPISGIHGGWLSSPYNKGALNQQYVSPLGGSTGDRVNAEGQPPPKIDKDILSEAESPKDNNTGVGDEATAEDSQSTDASTPQINGDSGDPLNFVDQLSSAPRRKLNLVSNASSSGRQKSKSTWWSSENGNSQQTEESIEEGPTTERSEGVEDSTDPSTPTKGVKRARAPVYSSTAKRTYSERRTYQNAGTKASGSPVQPIRKPDEESDSDASDDGANVVRDAHELSTIGTHSQFLEELQFSIEGLRGDLNMKRMTLAEIAGKMKDKEFVNKVKTTHFPSVLFTEGTKLDDAYCSFVLGIIISRCFDAGVGLAVSMISEFSVADYLVNDLLFDTEDIRELAKRQKLSKAVQLTLDELINDSSNIFLGLSSVSRSFIALRALRSLEAHGQIMPFIREKLAPFNDKFVDLLYRLLLEKRGEVNLKLIQFVVLHLEFMLNGQSVESTLEACGTKDPNPIDELIRLCNDFFSHGSGDQNVTTGVIQLLIVFTSNLKIDSEHCKQLYDPTLAAHLLEHAVDTSDDHTSDLNLLCWGLLVNLTENKDLCNSLLQQGSNSNTKKILERTLITEPDDTNINARKQFDCQGYQCLAFGQLATHDDNNIFTTTELDHIKTGLSLFKDVVQGPGLQAQLIETLEKLQSS</sequence>